<organism evidence="1 2">
    <name type="scientific">Pedobacter boryungensis</name>
    <dbReference type="NCBI Taxonomy" id="869962"/>
    <lineage>
        <taxon>Bacteria</taxon>
        <taxon>Pseudomonadati</taxon>
        <taxon>Bacteroidota</taxon>
        <taxon>Sphingobacteriia</taxon>
        <taxon>Sphingobacteriales</taxon>
        <taxon>Sphingobacteriaceae</taxon>
        <taxon>Pedobacter</taxon>
    </lineage>
</organism>
<reference evidence="1 2" key="1">
    <citation type="submission" date="2020-05" db="EMBL/GenBank/DDBJ databases">
        <title>Description of Pedobacter foliorum sp. nov.</title>
        <authorList>
            <person name="Qi S."/>
            <person name="Carlier A."/>
            <person name="Cnockaert M."/>
            <person name="Vandamme P."/>
        </authorList>
    </citation>
    <scope>NUCLEOTIDE SEQUENCE [LARGE SCALE GENOMIC DNA]</scope>
    <source>
        <strain evidence="1 2">LMG 31300</strain>
    </source>
</reference>
<accession>A0ABX2D9F9</accession>
<name>A0ABX2D9F9_9SPHI</name>
<keyword evidence="2" id="KW-1185">Reference proteome</keyword>
<evidence type="ECO:0000313" key="2">
    <source>
        <dbReference type="Proteomes" id="UP000762110"/>
    </source>
</evidence>
<evidence type="ECO:0000313" key="1">
    <source>
        <dbReference type="EMBL" id="NQX30615.1"/>
    </source>
</evidence>
<dbReference type="Proteomes" id="UP000762110">
    <property type="component" value="Unassembled WGS sequence"/>
</dbReference>
<comment type="caution">
    <text evidence="1">The sequence shown here is derived from an EMBL/GenBank/DDBJ whole genome shotgun (WGS) entry which is preliminary data.</text>
</comment>
<protein>
    <submittedName>
        <fullName evidence="1">Uncharacterized protein</fullName>
    </submittedName>
</protein>
<sequence length="84" mass="9816">MLRRSHSAVFLNEFLDYFGEHTIATDFDHEGRLIVFSNPYLEFDKLVVNICENLVNIFHYHDHMEIVVYPFGNNNCVLISINPG</sequence>
<dbReference type="EMBL" id="JABMKV010000001">
    <property type="protein sequence ID" value="NQX30615.1"/>
    <property type="molecule type" value="Genomic_DNA"/>
</dbReference>
<gene>
    <name evidence="1" type="ORF">HQN85_02700</name>
</gene>
<dbReference type="RefSeq" id="WP_173268802.1">
    <property type="nucleotide sequence ID" value="NZ_JABMKV010000001.1"/>
</dbReference>
<proteinExistence type="predicted"/>